<keyword evidence="26" id="KW-1185">Reference proteome</keyword>
<keyword evidence="8" id="KW-0808">Transferase</keyword>
<evidence type="ECO:0000259" key="24">
    <source>
        <dbReference type="SMART" id="SM00483"/>
    </source>
</evidence>
<evidence type="ECO:0000256" key="1">
    <source>
        <dbReference type="ARBA" id="ARBA00001946"/>
    </source>
</evidence>
<proteinExistence type="predicted"/>
<organism evidence="25 26">
    <name type="scientific">Halogranum rubrum</name>
    <dbReference type="NCBI Taxonomy" id="553466"/>
    <lineage>
        <taxon>Archaea</taxon>
        <taxon>Methanobacteriati</taxon>
        <taxon>Methanobacteriota</taxon>
        <taxon>Stenosarchaea group</taxon>
        <taxon>Halobacteria</taxon>
        <taxon>Halobacteriales</taxon>
        <taxon>Haloferacaceae</taxon>
    </lineage>
</organism>
<comment type="function">
    <text evidence="20">Repair polymerase that plays a key role in base-excision repair. During this process, the damaged base is excised by specific DNA glycosylases, the DNA backbone is nicked at the abasic site by an apurinic/apyrimidic (AP) endonuclease, and POLB removes 5'-deoxyribose-phosphate from the preincised AP site acting as a 5'-deoxyribose-phosphate lyase (5'-dRP lyase); through its DNA polymerase activity, it adds one nucleotide to the 3' end of the arising single-nucleotide gap. Conducts 'gap-filling' DNA synthesis in a stepwise distributive fashion rather than in a processive fashion as for other DNA polymerases. It is also able to cleave sugar-phosphate bonds 3' to an intact AP site, acting as an AP lyase.</text>
</comment>
<dbReference type="Pfam" id="PF14716">
    <property type="entry name" value="HHH_8"/>
    <property type="match status" value="1"/>
</dbReference>
<sequence>MSQGRRRNDEIATLLEEFADLLDAKRVEYKPRSYRRAAENIREYTKPIEDLAAEGQDAVEEIQGVGDAISGKVVEYFETGEIEELEELREELPVDMRELTSVEGVGPKTVGDLYEALGITTLDELEEAAEAGEIQEVKGYGAKTEENILENIPFARQSQERELLGDARPLADSVLDYLRSVDSVERADVAGSIRRWKETIGDVDVLVASEAGESVVDAFTEWPDADSTIEAGTSKASVRAAGIRIDLRVVVPEEFGAALQYFTGSKEHNVHLRNVAIARDLKMNEYGIFDVSDVEDTSDQRAGTRVGGQTEEEMYAALDLPSIPPELREDTGEIEAAEAGELPDLLIVDDIRGDLHTHTDWSDGDNTIAEMVAGAAERGYDYHVVSDHATGPGMVGGVGLDDDELREQMDAVAAVAEDASIEVLHGVEANIDAEGDISVDDDLLAELDVVVASPHSALGQDRAEATERIVRAIEHPSVDILGHPTGRLIHTRPGLELDYERIAEAAVEHETALEVNANPHRLDLNDAGVRAAVEAGATIAVDTDAHTPETLDFVRYGVHTARRGWAETSDVLNARDVDGLREFLH</sequence>
<evidence type="ECO:0000256" key="11">
    <source>
        <dbReference type="ARBA" id="ARBA00022763"/>
    </source>
</evidence>
<dbReference type="SUPFAM" id="SSF89550">
    <property type="entry name" value="PHP domain-like"/>
    <property type="match status" value="1"/>
</dbReference>
<dbReference type="PANTHER" id="PTHR36928">
    <property type="entry name" value="PHOSPHATASE YCDX-RELATED"/>
    <property type="match status" value="1"/>
</dbReference>
<keyword evidence="15" id="KW-0234">DNA repair</keyword>
<dbReference type="Gene3D" id="3.30.460.10">
    <property type="entry name" value="Beta Polymerase, domain 2"/>
    <property type="match status" value="1"/>
</dbReference>
<dbReference type="Pfam" id="PF14520">
    <property type="entry name" value="HHH_5"/>
    <property type="match status" value="1"/>
</dbReference>
<comment type="catalytic activity">
    <reaction evidence="21">
        <text>DNA(n) + a 2'-deoxyribonucleoside 5'-triphosphate = DNA(n+1) + diphosphate</text>
        <dbReference type="Rhea" id="RHEA:22508"/>
        <dbReference type="Rhea" id="RHEA-COMP:17339"/>
        <dbReference type="Rhea" id="RHEA-COMP:17340"/>
        <dbReference type="ChEBI" id="CHEBI:33019"/>
        <dbReference type="ChEBI" id="CHEBI:61560"/>
        <dbReference type="ChEBI" id="CHEBI:173112"/>
        <dbReference type="EC" id="2.7.7.7"/>
    </reaction>
</comment>
<dbReference type="PANTHER" id="PTHR36928:SF1">
    <property type="entry name" value="PHOSPHATASE YCDX-RELATED"/>
    <property type="match status" value="1"/>
</dbReference>
<keyword evidence="14" id="KW-0915">Sodium</keyword>
<dbReference type="InterPro" id="IPR029398">
    <property type="entry name" value="PolB_thumb"/>
</dbReference>
<dbReference type="GO" id="GO:0005829">
    <property type="term" value="C:cytosol"/>
    <property type="evidence" value="ECO:0007669"/>
    <property type="project" value="TreeGrafter"/>
</dbReference>
<dbReference type="GO" id="GO:0042578">
    <property type="term" value="F:phosphoric ester hydrolase activity"/>
    <property type="evidence" value="ECO:0007669"/>
    <property type="project" value="TreeGrafter"/>
</dbReference>
<dbReference type="GO" id="GO:0140078">
    <property type="term" value="F:class I DNA-(apurinic or apyrimidinic site) endonuclease activity"/>
    <property type="evidence" value="ECO:0007669"/>
    <property type="project" value="UniProtKB-EC"/>
</dbReference>
<keyword evidence="12" id="KW-0832">Ubl conjugation</keyword>
<name>A0A1I4EDU5_9EURY</name>
<evidence type="ECO:0000256" key="9">
    <source>
        <dbReference type="ARBA" id="ARBA00022695"/>
    </source>
</evidence>
<evidence type="ECO:0000256" key="10">
    <source>
        <dbReference type="ARBA" id="ARBA00022705"/>
    </source>
</evidence>
<evidence type="ECO:0000256" key="3">
    <source>
        <dbReference type="ARBA" id="ARBA00012417"/>
    </source>
</evidence>
<evidence type="ECO:0000256" key="6">
    <source>
        <dbReference type="ARBA" id="ARBA00022481"/>
    </source>
</evidence>
<dbReference type="Gene3D" id="3.30.210.10">
    <property type="entry name" value="DNA polymerase, thumb domain"/>
    <property type="match status" value="1"/>
</dbReference>
<dbReference type="InterPro" id="IPR004013">
    <property type="entry name" value="PHP_dom"/>
</dbReference>
<dbReference type="RefSeq" id="WP_089868988.1">
    <property type="nucleotide sequence ID" value="NZ_FOTC01000002.1"/>
</dbReference>
<protein>
    <recommendedName>
        <fullName evidence="5">DNA polymerase beta</fullName>
        <ecNumber evidence="3">2.7.7.7</ecNumber>
        <ecNumber evidence="4">4.2.99.18</ecNumber>
    </recommendedName>
    <alternativeName>
        <fullName evidence="16">5'-deoxyribose-phosphate lyase</fullName>
    </alternativeName>
    <alternativeName>
        <fullName evidence="17">AP lyase</fullName>
    </alternativeName>
</protein>
<evidence type="ECO:0000256" key="13">
    <source>
        <dbReference type="ARBA" id="ARBA00022932"/>
    </source>
</evidence>
<dbReference type="NCBIfam" id="NF006375">
    <property type="entry name" value="PRK08609.1"/>
    <property type="match status" value="1"/>
</dbReference>
<dbReference type="InterPro" id="IPR003141">
    <property type="entry name" value="Pol/His_phosphatase_N"/>
</dbReference>
<dbReference type="EMBL" id="FOTC01000002">
    <property type="protein sequence ID" value="SFL02546.1"/>
    <property type="molecule type" value="Genomic_DNA"/>
</dbReference>
<dbReference type="InterPro" id="IPR047967">
    <property type="entry name" value="PolX_PHP"/>
</dbReference>
<dbReference type="GO" id="GO:0008270">
    <property type="term" value="F:zinc ion binding"/>
    <property type="evidence" value="ECO:0007669"/>
    <property type="project" value="TreeGrafter"/>
</dbReference>
<evidence type="ECO:0000256" key="8">
    <source>
        <dbReference type="ARBA" id="ARBA00022679"/>
    </source>
</evidence>
<dbReference type="InterPro" id="IPR010994">
    <property type="entry name" value="RuvA_2-like"/>
</dbReference>
<dbReference type="InterPro" id="IPR002008">
    <property type="entry name" value="DNA_pol_X_beta-like"/>
</dbReference>
<evidence type="ECO:0000256" key="7">
    <source>
        <dbReference type="ARBA" id="ARBA00022634"/>
    </source>
</evidence>
<dbReference type="STRING" id="553466.SAMN04487950_2021"/>
<evidence type="ECO:0000256" key="4">
    <source>
        <dbReference type="ARBA" id="ARBA00012720"/>
    </source>
</evidence>
<dbReference type="GO" id="GO:0003677">
    <property type="term" value="F:DNA binding"/>
    <property type="evidence" value="ECO:0007669"/>
    <property type="project" value="InterPro"/>
</dbReference>
<evidence type="ECO:0000259" key="22">
    <source>
        <dbReference type="SMART" id="SM00278"/>
    </source>
</evidence>
<keyword evidence="9" id="KW-0548">Nucleotidyltransferase</keyword>
<dbReference type="InterPro" id="IPR022311">
    <property type="entry name" value="PolX-like"/>
</dbReference>
<evidence type="ECO:0000256" key="19">
    <source>
        <dbReference type="ARBA" id="ARBA00044678"/>
    </source>
</evidence>
<accession>A0A1I4EDU5</accession>
<comment type="cofactor">
    <cofactor evidence="1">
        <name>Mg(2+)</name>
        <dbReference type="ChEBI" id="CHEBI:18420"/>
    </cofactor>
</comment>
<keyword evidence="13" id="KW-0239">DNA-directed DNA polymerase</keyword>
<dbReference type="Pfam" id="PF14791">
    <property type="entry name" value="DNA_pol_B_thumb"/>
    <property type="match status" value="1"/>
</dbReference>
<dbReference type="InterPro" id="IPR016195">
    <property type="entry name" value="Pol/histidinol_Pase-like"/>
</dbReference>
<dbReference type="Gene3D" id="1.10.150.20">
    <property type="entry name" value="5' to 3' exonuclease, C-terminal subdomain"/>
    <property type="match status" value="1"/>
</dbReference>
<dbReference type="Gene3D" id="3.20.20.140">
    <property type="entry name" value="Metal-dependent hydrolases"/>
    <property type="match status" value="1"/>
</dbReference>
<gene>
    <name evidence="25" type="ORF">SAMN04487950_2021</name>
</gene>
<dbReference type="Gene3D" id="1.10.150.110">
    <property type="entry name" value="DNA polymerase beta, N-terminal domain-like"/>
    <property type="match status" value="1"/>
</dbReference>
<dbReference type="GO" id="GO:0003887">
    <property type="term" value="F:DNA-directed DNA polymerase activity"/>
    <property type="evidence" value="ECO:0007669"/>
    <property type="project" value="UniProtKB-KW"/>
</dbReference>
<dbReference type="InterPro" id="IPR027421">
    <property type="entry name" value="DNA_pol_lamdba_lyase_dom_sf"/>
</dbReference>
<dbReference type="GO" id="GO:0006281">
    <property type="term" value="P:DNA repair"/>
    <property type="evidence" value="ECO:0007669"/>
    <property type="project" value="UniProtKB-KW"/>
</dbReference>
<evidence type="ECO:0000256" key="14">
    <source>
        <dbReference type="ARBA" id="ARBA00023053"/>
    </source>
</evidence>
<evidence type="ECO:0000256" key="2">
    <source>
        <dbReference type="ARBA" id="ARBA00004496"/>
    </source>
</evidence>
<dbReference type="Pfam" id="PF02811">
    <property type="entry name" value="PHP"/>
    <property type="match status" value="1"/>
</dbReference>
<evidence type="ECO:0000256" key="16">
    <source>
        <dbReference type="ARBA" id="ARBA00035717"/>
    </source>
</evidence>
<feature type="domain" description="Helix-hairpin-helix DNA-binding motif class 1" evidence="22">
    <location>
        <begin position="132"/>
        <end position="151"/>
    </location>
</feature>
<keyword evidence="11" id="KW-0227">DNA damage</keyword>
<evidence type="ECO:0000256" key="21">
    <source>
        <dbReference type="ARBA" id="ARBA00049244"/>
    </source>
</evidence>
<dbReference type="InterPro" id="IPR010996">
    <property type="entry name" value="HHH_MUS81"/>
</dbReference>
<comment type="subcellular location">
    <subcellularLocation>
        <location evidence="2">Cytoplasm</location>
    </subcellularLocation>
</comment>
<evidence type="ECO:0000256" key="17">
    <source>
        <dbReference type="ARBA" id="ARBA00035726"/>
    </source>
</evidence>
<evidence type="ECO:0000313" key="25">
    <source>
        <dbReference type="EMBL" id="SFL02546.1"/>
    </source>
</evidence>
<dbReference type="SUPFAM" id="SSF47781">
    <property type="entry name" value="RuvA domain 2-like"/>
    <property type="match status" value="1"/>
</dbReference>
<dbReference type="InterPro" id="IPR050243">
    <property type="entry name" value="PHP_phosphatase"/>
</dbReference>
<dbReference type="InterPro" id="IPR002054">
    <property type="entry name" value="DNA-dir_DNA_pol_X"/>
</dbReference>
<evidence type="ECO:0000256" key="5">
    <source>
        <dbReference type="ARBA" id="ARBA00020020"/>
    </source>
</evidence>
<dbReference type="PIRSF" id="PIRSF005047">
    <property type="entry name" value="UCP005047_YshC"/>
    <property type="match status" value="1"/>
</dbReference>
<dbReference type="SMART" id="SM00481">
    <property type="entry name" value="POLIIIAc"/>
    <property type="match status" value="1"/>
</dbReference>
<dbReference type="Proteomes" id="UP000199607">
    <property type="component" value="Unassembled WGS sequence"/>
</dbReference>
<evidence type="ECO:0000256" key="20">
    <source>
        <dbReference type="ARBA" id="ARBA00045548"/>
    </source>
</evidence>
<comment type="catalytic activity">
    <reaction evidence="18">
        <text>2'-deoxyribonucleotide-(2'-deoxyribose 5'-phosphate)-2'-deoxyribonucleotide-DNA = a 3'-end 2'-deoxyribonucleotide-(2,3-dehydro-2,3-deoxyribose 5'-phosphate)-DNA + a 5'-end 5'-phospho-2'-deoxyribonucleoside-DNA + H(+)</text>
        <dbReference type="Rhea" id="RHEA:66592"/>
        <dbReference type="Rhea" id="RHEA-COMP:13180"/>
        <dbReference type="Rhea" id="RHEA-COMP:16897"/>
        <dbReference type="Rhea" id="RHEA-COMP:17067"/>
        <dbReference type="ChEBI" id="CHEBI:15378"/>
        <dbReference type="ChEBI" id="CHEBI:136412"/>
        <dbReference type="ChEBI" id="CHEBI:157695"/>
        <dbReference type="ChEBI" id="CHEBI:167181"/>
        <dbReference type="EC" id="4.2.99.18"/>
    </reaction>
</comment>
<dbReference type="SMART" id="SM00483">
    <property type="entry name" value="POLXc"/>
    <property type="match status" value="1"/>
</dbReference>
<feature type="domain" description="Helix-hairpin-helix DNA-binding motif class 1" evidence="22">
    <location>
        <begin position="97"/>
        <end position="116"/>
    </location>
</feature>
<dbReference type="CDD" id="cd07436">
    <property type="entry name" value="PHP_PolX"/>
    <property type="match status" value="1"/>
</dbReference>
<dbReference type="EC" id="4.2.99.18" evidence="4"/>
<dbReference type="AlphaFoldDB" id="A0A1I4EDU5"/>
<evidence type="ECO:0000256" key="18">
    <source>
        <dbReference type="ARBA" id="ARBA00044632"/>
    </source>
</evidence>
<dbReference type="SUPFAM" id="SSF47802">
    <property type="entry name" value="DNA polymerase beta, N-terminal domain-like"/>
    <property type="match status" value="1"/>
</dbReference>
<dbReference type="InterPro" id="IPR043519">
    <property type="entry name" value="NT_sf"/>
</dbReference>
<keyword evidence="10" id="KW-0235">DNA replication</keyword>
<feature type="domain" description="DNA-directed DNA polymerase X" evidence="24">
    <location>
        <begin position="6"/>
        <end position="329"/>
    </location>
</feature>
<evidence type="ECO:0000259" key="23">
    <source>
        <dbReference type="SMART" id="SM00481"/>
    </source>
</evidence>
<dbReference type="SMART" id="SM00278">
    <property type="entry name" value="HhH1"/>
    <property type="match status" value="3"/>
</dbReference>
<feature type="domain" description="Polymerase/histidinol phosphatase N-terminal" evidence="23">
    <location>
        <begin position="353"/>
        <end position="433"/>
    </location>
</feature>
<feature type="domain" description="Helix-hairpin-helix DNA-binding motif class 1" evidence="22">
    <location>
        <begin position="57"/>
        <end position="76"/>
    </location>
</feature>
<evidence type="ECO:0000313" key="26">
    <source>
        <dbReference type="Proteomes" id="UP000199607"/>
    </source>
</evidence>
<evidence type="ECO:0000256" key="15">
    <source>
        <dbReference type="ARBA" id="ARBA00023204"/>
    </source>
</evidence>
<dbReference type="SUPFAM" id="SSF81301">
    <property type="entry name" value="Nucleotidyltransferase"/>
    <property type="match status" value="1"/>
</dbReference>
<keyword evidence="7" id="KW-0237">DNA synthesis</keyword>
<dbReference type="EC" id="2.7.7.7" evidence="3"/>
<dbReference type="InterPro" id="IPR003583">
    <property type="entry name" value="Hlx-hairpin-Hlx_DNA-bd_motif"/>
</dbReference>
<comment type="catalytic activity">
    <reaction evidence="19">
        <text>a 5'-end 2'-deoxyribose-2'-deoxyribonucleotide-DNA = (2E,4S)-4-hydroxypenten-2-al-5-phosphate + a 5'-end 5'-phospho-2'-deoxyribonucleoside-DNA + H(+)</text>
        <dbReference type="Rhea" id="RHEA:76255"/>
        <dbReference type="Rhea" id="RHEA-COMP:13180"/>
        <dbReference type="Rhea" id="RHEA-COMP:18657"/>
        <dbReference type="ChEBI" id="CHEBI:15378"/>
        <dbReference type="ChEBI" id="CHEBI:136412"/>
        <dbReference type="ChEBI" id="CHEBI:195194"/>
        <dbReference type="ChEBI" id="CHEBI:195195"/>
    </reaction>
</comment>
<evidence type="ECO:0000256" key="12">
    <source>
        <dbReference type="ARBA" id="ARBA00022843"/>
    </source>
</evidence>
<dbReference type="InterPro" id="IPR037160">
    <property type="entry name" value="DNA_Pol_thumb_sf"/>
</dbReference>
<reference evidence="26" key="1">
    <citation type="submission" date="2016-10" db="EMBL/GenBank/DDBJ databases">
        <authorList>
            <person name="Varghese N."/>
            <person name="Submissions S."/>
        </authorList>
    </citation>
    <scope>NUCLEOTIDE SEQUENCE [LARGE SCALE GENOMIC DNA]</scope>
    <source>
        <strain evidence="26">CGMCC 1.7738</strain>
    </source>
</reference>
<keyword evidence="6" id="KW-0488">Methylation</keyword>
<dbReference type="CDD" id="cd00141">
    <property type="entry name" value="NT_POLXc"/>
    <property type="match status" value="1"/>
</dbReference>
<dbReference type="PRINTS" id="PR00870">
    <property type="entry name" value="DNAPOLXBETA"/>
</dbReference>